<keyword evidence="1" id="KW-0812">Transmembrane</keyword>
<dbReference type="Proteomes" id="UP000320011">
    <property type="component" value="Unassembled WGS sequence"/>
</dbReference>
<proteinExistence type="predicted"/>
<keyword evidence="1" id="KW-1133">Transmembrane helix</keyword>
<reference evidence="2 3" key="2">
    <citation type="submission" date="2019-08" db="EMBL/GenBank/DDBJ databases">
        <title>Amycolatopsis acidicola sp. nov., isolated from peat swamp forest soil.</title>
        <authorList>
            <person name="Srisuk N."/>
        </authorList>
    </citation>
    <scope>NUCLEOTIDE SEQUENCE [LARGE SCALE GENOMIC DNA]</scope>
    <source>
        <strain evidence="2 3">TBRC 6029</strain>
    </source>
</reference>
<organism evidence="2 3">
    <name type="scientific">Amycolatopsis rhizosphaerae</name>
    <dbReference type="NCBI Taxonomy" id="2053003"/>
    <lineage>
        <taxon>Bacteria</taxon>
        <taxon>Bacillati</taxon>
        <taxon>Actinomycetota</taxon>
        <taxon>Actinomycetes</taxon>
        <taxon>Pseudonocardiales</taxon>
        <taxon>Pseudonocardiaceae</taxon>
        <taxon>Amycolatopsis</taxon>
    </lineage>
</organism>
<reference evidence="2 3" key="1">
    <citation type="submission" date="2019-07" db="EMBL/GenBank/DDBJ databases">
        <authorList>
            <person name="Duangmal K."/>
            <person name="Teo W.F.A."/>
        </authorList>
    </citation>
    <scope>NUCLEOTIDE SEQUENCE [LARGE SCALE GENOMIC DNA]</scope>
    <source>
        <strain evidence="2 3">TBRC 6029</strain>
    </source>
</reference>
<dbReference type="EMBL" id="VJWX01000253">
    <property type="protein sequence ID" value="TVT42103.1"/>
    <property type="molecule type" value="Genomic_DNA"/>
</dbReference>
<name>A0A558C057_9PSEU</name>
<gene>
    <name evidence="2" type="ORF">FNH05_22795</name>
</gene>
<protein>
    <submittedName>
        <fullName evidence="2">Uncharacterized protein</fullName>
    </submittedName>
</protein>
<keyword evidence="3" id="KW-1185">Reference proteome</keyword>
<evidence type="ECO:0000313" key="3">
    <source>
        <dbReference type="Proteomes" id="UP000320011"/>
    </source>
</evidence>
<dbReference type="OrthoDB" id="3663113at2"/>
<sequence length="209" mass="21628">MPKIIDEPGVPGRTSPTDLRTVRWLPWAAIGLLAVLLVTAIVLATTSGGGTGKQSAATSTAPAPQFVDGIPFLTRDSASDPNCAAHAVGDVQASLQRTGCVSMKRGSFEATVDGRPAAVSVAEITFADTVAATEFKKVADNPGGGSVTDLAVETRKWPRTPHFESAAYLSADDGTTVRLVLAGWFDQASATTDPALVRAARAATNLRIP</sequence>
<dbReference type="AlphaFoldDB" id="A0A558C057"/>
<evidence type="ECO:0000313" key="2">
    <source>
        <dbReference type="EMBL" id="TVT42103.1"/>
    </source>
</evidence>
<feature type="transmembrane region" description="Helical" evidence="1">
    <location>
        <begin position="24"/>
        <end position="44"/>
    </location>
</feature>
<evidence type="ECO:0000256" key="1">
    <source>
        <dbReference type="SAM" id="Phobius"/>
    </source>
</evidence>
<accession>A0A558C057</accession>
<comment type="caution">
    <text evidence="2">The sequence shown here is derived from an EMBL/GenBank/DDBJ whole genome shotgun (WGS) entry which is preliminary data.</text>
</comment>
<keyword evidence="1" id="KW-0472">Membrane</keyword>